<feature type="chain" id="PRO_5004890301" description="YncI copper-binding domain-containing protein" evidence="2">
    <location>
        <begin position="24"/>
        <end position="205"/>
    </location>
</feature>
<accession>W7D7K6</accession>
<dbReference type="OrthoDB" id="69896at2"/>
<feature type="signal peptide" evidence="2">
    <location>
        <begin position="1"/>
        <end position="23"/>
    </location>
</feature>
<organism evidence="4 5">
    <name type="scientific">Brochothrix campestris FSL F6-1037</name>
    <dbReference type="NCBI Taxonomy" id="1265861"/>
    <lineage>
        <taxon>Bacteria</taxon>
        <taxon>Bacillati</taxon>
        <taxon>Bacillota</taxon>
        <taxon>Bacilli</taxon>
        <taxon>Bacillales</taxon>
        <taxon>Listeriaceae</taxon>
        <taxon>Brochothrix</taxon>
    </lineage>
</organism>
<evidence type="ECO:0000313" key="5">
    <source>
        <dbReference type="Proteomes" id="UP000019243"/>
    </source>
</evidence>
<evidence type="ECO:0000256" key="2">
    <source>
        <dbReference type="SAM" id="SignalP"/>
    </source>
</evidence>
<name>W7D7K6_9LIST</name>
<comment type="caution">
    <text evidence="4">The sequence shown here is derived from an EMBL/GenBank/DDBJ whole genome shotgun (WGS) entry which is preliminary data.</text>
</comment>
<dbReference type="AlphaFoldDB" id="W7D7K6"/>
<dbReference type="CDD" id="cd08545">
    <property type="entry name" value="YcnI_like"/>
    <property type="match status" value="1"/>
</dbReference>
<reference evidence="4 5" key="1">
    <citation type="submission" date="2012-12" db="EMBL/GenBank/DDBJ databases">
        <title>Novel taxa of Listeriaceae from agricultural environments in the United States.</title>
        <authorList>
            <person name="den Bakker H.C."/>
            <person name="Allred A."/>
            <person name="Warchocki S."/>
            <person name="Wright E.M."/>
            <person name="Burrell A."/>
            <person name="Nightingale K.K."/>
            <person name="Kephart D."/>
            <person name="Wiedmann M."/>
        </authorList>
    </citation>
    <scope>NUCLEOTIDE SEQUENCE [LARGE SCALE GENOMIC DNA]</scope>
    <source>
        <strain evidence="4 5">FSL F6-1037</strain>
    </source>
</reference>
<keyword evidence="5" id="KW-1185">Reference proteome</keyword>
<evidence type="ECO:0000256" key="1">
    <source>
        <dbReference type="SAM" id="Phobius"/>
    </source>
</evidence>
<dbReference type="EMBL" id="AODH01000012">
    <property type="protein sequence ID" value="EUJ41328.1"/>
    <property type="molecule type" value="Genomic_DNA"/>
</dbReference>
<feature type="domain" description="YncI copper-binding" evidence="3">
    <location>
        <begin position="24"/>
        <end position="144"/>
    </location>
</feature>
<evidence type="ECO:0000259" key="3">
    <source>
        <dbReference type="Pfam" id="PF07987"/>
    </source>
</evidence>
<dbReference type="Pfam" id="PF07987">
    <property type="entry name" value="DUF1775"/>
    <property type="match status" value="1"/>
</dbReference>
<dbReference type="Gene3D" id="2.60.40.2230">
    <property type="entry name" value="Uncharacterised protein YcnI-like PF07987, DUF1775"/>
    <property type="match status" value="1"/>
</dbReference>
<evidence type="ECO:0000313" key="4">
    <source>
        <dbReference type="EMBL" id="EUJ41328.1"/>
    </source>
</evidence>
<dbReference type="STRING" id="1265861.BCAMP_03430"/>
<keyword evidence="1" id="KW-1133">Transmembrane helix</keyword>
<dbReference type="RefSeq" id="WP_035313581.1">
    <property type="nucleotide sequence ID" value="NZ_AODH01000012.1"/>
</dbReference>
<dbReference type="InterPro" id="IPR038507">
    <property type="entry name" value="YcnI-like_sf"/>
</dbReference>
<feature type="transmembrane region" description="Helical" evidence="1">
    <location>
        <begin position="181"/>
        <end position="202"/>
    </location>
</feature>
<gene>
    <name evidence="4" type="ORF">BCAMP_03430</name>
</gene>
<keyword evidence="1" id="KW-0472">Membrane</keyword>
<keyword evidence="1" id="KW-0812">Transmembrane</keyword>
<dbReference type="PATRIC" id="fig|1265861.3.peg.668"/>
<dbReference type="Proteomes" id="UP000019243">
    <property type="component" value="Unassembled WGS sequence"/>
</dbReference>
<proteinExistence type="predicted"/>
<keyword evidence="2" id="KW-0732">Signal</keyword>
<protein>
    <recommendedName>
        <fullName evidence="3">YncI copper-binding domain-containing protein</fullName>
    </recommendedName>
</protein>
<dbReference type="InterPro" id="IPR012533">
    <property type="entry name" value="YcnI-copper_dom"/>
</dbReference>
<sequence>MKQLSVMIAVLIGVFGFSMSVSAHVTVSPATSQTESYETYTMKVPNEKDNATIKVVLVVPETANFLNYQPLPGWKVTTTTNKADKIERVTWEKKNEEGGIEQGQFQSFQFVAQNPAQTGAMDWNAYQYYEDKSIVEWTGDADADTPHSQTMIEQANTKTDAHGKTATVSNHEKTAETSQSIGLWFVSGLALLLSLAALVVVIRRK</sequence>